<feature type="domain" description="HTH arsR-type" evidence="4">
    <location>
        <begin position="263"/>
        <end position="355"/>
    </location>
</feature>
<dbReference type="AlphaFoldDB" id="A0A101HSV1"/>
<dbReference type="Gene3D" id="1.10.10.10">
    <property type="entry name" value="Winged helix-like DNA-binding domain superfamily/Winged helix DNA-binding domain"/>
    <property type="match status" value="1"/>
</dbReference>
<sequence length="355" mass="41013">MELITGYFEIYDLTMAIQFSLNTGPVEKVLKTLGVDYEPSTQLMEFRGDLLRDTEWSTRMYITFMNELGVMAPILFPIRQKLQDGMFVTIEESLNIAEEGVKLIRDRFIQVFADRRLKISNDELNRMIHENPQKVSQAIEAIGGISADTVWFINQLLFFPKTAMDFLSSNTLKILNYYERSGLRELNMRLVKGYVENSSPQRIRDAFSNYLDYYGITLDESKPLYITLQNSVPHTNSGVMTYPTFHLLIMGLEEVTEDFSGRIPKEVRLRSLLKVLSDETRFKILKKLNNEPALQRDLVEFTGLAKSTISYHIGLLFKSSLIDVDPFNSVIYVRKETISRAAADIRNLLNIREKR</sequence>
<accession>A0A101HSV1</accession>
<name>A0A101HSV1_9BACT</name>
<organism evidence="5 6">
    <name type="scientific">Mesotoga prima</name>
    <dbReference type="NCBI Taxonomy" id="1184387"/>
    <lineage>
        <taxon>Bacteria</taxon>
        <taxon>Thermotogati</taxon>
        <taxon>Thermotogota</taxon>
        <taxon>Thermotogae</taxon>
        <taxon>Kosmotogales</taxon>
        <taxon>Kosmotogaceae</taxon>
        <taxon>Mesotoga</taxon>
    </lineage>
</organism>
<proteinExistence type="predicted"/>
<dbReference type="SUPFAM" id="SSF46785">
    <property type="entry name" value="Winged helix' DNA-binding domain"/>
    <property type="match status" value="1"/>
</dbReference>
<dbReference type="PRINTS" id="PR00778">
    <property type="entry name" value="HTHARSR"/>
</dbReference>
<evidence type="ECO:0000313" key="5">
    <source>
        <dbReference type="EMBL" id="KUK82199.1"/>
    </source>
</evidence>
<dbReference type="CDD" id="cd00090">
    <property type="entry name" value="HTH_ARSR"/>
    <property type="match status" value="1"/>
</dbReference>
<dbReference type="InterPro" id="IPR011991">
    <property type="entry name" value="ArsR-like_HTH"/>
</dbReference>
<dbReference type="EMBL" id="LGGP01000010">
    <property type="protein sequence ID" value="KUK82199.1"/>
    <property type="molecule type" value="Genomic_DNA"/>
</dbReference>
<evidence type="ECO:0000313" key="6">
    <source>
        <dbReference type="Proteomes" id="UP000054092"/>
    </source>
</evidence>
<evidence type="ECO:0000256" key="3">
    <source>
        <dbReference type="ARBA" id="ARBA00023163"/>
    </source>
</evidence>
<evidence type="ECO:0000256" key="2">
    <source>
        <dbReference type="ARBA" id="ARBA00023125"/>
    </source>
</evidence>
<keyword evidence="2" id="KW-0238">DNA-binding</keyword>
<dbReference type="InterPro" id="IPR001845">
    <property type="entry name" value="HTH_ArsR_DNA-bd_dom"/>
</dbReference>
<dbReference type="GO" id="GO:0003677">
    <property type="term" value="F:DNA binding"/>
    <property type="evidence" value="ECO:0007669"/>
    <property type="project" value="UniProtKB-KW"/>
</dbReference>
<dbReference type="PROSITE" id="PS50987">
    <property type="entry name" value="HTH_ARSR_2"/>
    <property type="match status" value="1"/>
</dbReference>
<keyword evidence="3" id="KW-0804">Transcription</keyword>
<protein>
    <submittedName>
        <fullName evidence="5">Bacterial regulatory protein, arsR family</fullName>
    </submittedName>
</protein>
<dbReference type="InterPro" id="IPR036388">
    <property type="entry name" value="WH-like_DNA-bd_sf"/>
</dbReference>
<dbReference type="Pfam" id="PF01022">
    <property type="entry name" value="HTH_5"/>
    <property type="match status" value="1"/>
</dbReference>
<dbReference type="PANTHER" id="PTHR33154">
    <property type="entry name" value="TRANSCRIPTIONAL REGULATOR, ARSR FAMILY"/>
    <property type="match status" value="1"/>
</dbReference>
<reference evidence="6" key="1">
    <citation type="journal article" date="2015" name="MBio">
        <title>Genome-Resolved Metagenomic Analysis Reveals Roles for Candidate Phyla and Other Microbial Community Members in Biogeochemical Transformations in Oil Reservoirs.</title>
        <authorList>
            <person name="Hu P."/>
            <person name="Tom L."/>
            <person name="Singh A."/>
            <person name="Thomas B.C."/>
            <person name="Baker B.J."/>
            <person name="Piceno Y.M."/>
            <person name="Andersen G.L."/>
            <person name="Banfield J.F."/>
        </authorList>
    </citation>
    <scope>NUCLEOTIDE SEQUENCE [LARGE SCALE GENOMIC DNA]</scope>
</reference>
<dbReference type="PATRIC" id="fig|1184387.3.peg.412"/>
<comment type="caution">
    <text evidence="5">The sequence shown here is derived from an EMBL/GenBank/DDBJ whole genome shotgun (WGS) entry which is preliminary data.</text>
</comment>
<dbReference type="SMART" id="SM00418">
    <property type="entry name" value="HTH_ARSR"/>
    <property type="match status" value="1"/>
</dbReference>
<dbReference type="GO" id="GO:0003700">
    <property type="term" value="F:DNA-binding transcription factor activity"/>
    <property type="evidence" value="ECO:0007669"/>
    <property type="project" value="InterPro"/>
</dbReference>
<dbReference type="InterPro" id="IPR036390">
    <property type="entry name" value="WH_DNA-bd_sf"/>
</dbReference>
<dbReference type="Proteomes" id="UP000054092">
    <property type="component" value="Unassembled WGS sequence"/>
</dbReference>
<keyword evidence="1" id="KW-0805">Transcription regulation</keyword>
<gene>
    <name evidence="5" type="ORF">XD94_0120</name>
</gene>
<evidence type="ECO:0000259" key="4">
    <source>
        <dbReference type="PROSITE" id="PS50987"/>
    </source>
</evidence>
<evidence type="ECO:0000256" key="1">
    <source>
        <dbReference type="ARBA" id="ARBA00023015"/>
    </source>
</evidence>
<dbReference type="PANTHER" id="PTHR33154:SF38">
    <property type="entry name" value="HTH ARSR-TYPE DOMAIN-CONTAINING PROTEIN"/>
    <property type="match status" value="1"/>
</dbReference>
<dbReference type="InterPro" id="IPR051081">
    <property type="entry name" value="HTH_MetalResp_TranReg"/>
</dbReference>